<comment type="caution">
    <text evidence="1">The sequence shown here is derived from an EMBL/GenBank/DDBJ whole genome shotgun (WGS) entry which is preliminary data.</text>
</comment>
<dbReference type="Pfam" id="PF14092">
    <property type="entry name" value="DUF4270"/>
    <property type="match status" value="1"/>
</dbReference>
<protein>
    <submittedName>
        <fullName evidence="1">DUF4270 domain-containing protein</fullName>
    </submittedName>
</protein>
<proteinExistence type="predicted"/>
<organism evidence="1 2">
    <name type="scientific">Flavobacterium shii</name>
    <dbReference type="NCBI Taxonomy" id="2987687"/>
    <lineage>
        <taxon>Bacteria</taxon>
        <taxon>Pseudomonadati</taxon>
        <taxon>Bacteroidota</taxon>
        <taxon>Flavobacteriia</taxon>
        <taxon>Flavobacteriales</taxon>
        <taxon>Flavobacteriaceae</taxon>
        <taxon>Flavobacterium</taxon>
    </lineage>
</organism>
<dbReference type="Proteomes" id="UP001151079">
    <property type="component" value="Unassembled WGS sequence"/>
</dbReference>
<dbReference type="InterPro" id="IPR025366">
    <property type="entry name" value="DUF4270"/>
</dbReference>
<accession>A0A9X2ZDC9</accession>
<reference evidence="1" key="1">
    <citation type="submission" date="2022-10" db="EMBL/GenBank/DDBJ databases">
        <title>Two novel species of Flavobacterium.</title>
        <authorList>
            <person name="Liu Q."/>
            <person name="Xin Y.-H."/>
        </authorList>
    </citation>
    <scope>NUCLEOTIDE SEQUENCE</scope>
    <source>
        <strain evidence="1">LS1R49</strain>
    </source>
</reference>
<dbReference type="AlphaFoldDB" id="A0A9X2ZDC9"/>
<dbReference type="EMBL" id="JAOZEW010000007">
    <property type="protein sequence ID" value="MCV9927682.1"/>
    <property type="molecule type" value="Genomic_DNA"/>
</dbReference>
<gene>
    <name evidence="1" type="ORF">OIU83_08475</name>
</gene>
<evidence type="ECO:0000313" key="1">
    <source>
        <dbReference type="EMBL" id="MCV9927682.1"/>
    </source>
</evidence>
<evidence type="ECO:0000313" key="2">
    <source>
        <dbReference type="Proteomes" id="UP001151079"/>
    </source>
</evidence>
<name>A0A9X2ZDC9_9FLAO</name>
<keyword evidence="2" id="KW-1185">Reference proteome</keyword>
<sequence length="554" mass="60818">MYNTSFFKKILLVASVVFLYSCDKDFNVIGDDLIGDNHFDLATYTSPVVAYNQQITPIQSNNLAVNQLGIYDNPAFGTTTANFVSQLTLATIAPEIGANPVADSIVLSVPYFSHVKSSNNDGTTTFILDSIYGPDKSKLKLSVYESGYYMADIDPSNNFQNAQLFYTNQNSTFYTAKLGTPLNNDADKTQNTDFVFNPNEIVEKITDASTQKVTLSRTAPAMRLRLDLPYFQAKILGASASNLATNDVFKNYFRGLYFGVEKTGSDPSSMAMLDFKKGKITIYYKADTEITTDPEGTKEPKTLVLNLTGNTVNLLDQSNTDPTYNTAVTTPKATGDDKLYLKGGEGSMAILELFGTTDVIGFDKNGVMTQGPNGVPDELDNLRYPANGKKMLVNEANLIFHIDSDAMKSSYEPNRIYLYDVNNNRPITDYYTDGSTSSSTDIKRSKQIFDGIINVDAATKRGTTYKIRITNQIRGLIKNIDSTNVRLGIVVTEDINTIASNKLRAPGTTVKAIPFTAAPRASVMNPLGTILYGGTSAVADDKRLKLQIYYTKPN</sequence>
<dbReference type="RefSeq" id="WP_264205818.1">
    <property type="nucleotide sequence ID" value="NZ_JAOZEW010000007.1"/>
</dbReference>